<dbReference type="InterPro" id="IPR001845">
    <property type="entry name" value="HTH_ArsR_DNA-bd_dom"/>
</dbReference>
<protein>
    <submittedName>
        <fullName evidence="6">Transcriptional regulator</fullName>
    </submittedName>
</protein>
<dbReference type="EMBL" id="AP021881">
    <property type="protein sequence ID" value="BBP00469.1"/>
    <property type="molecule type" value="Genomic_DNA"/>
</dbReference>
<evidence type="ECO:0000256" key="4">
    <source>
        <dbReference type="ARBA" id="ARBA00023163"/>
    </source>
</evidence>
<keyword evidence="2" id="KW-0805">Transcription regulation</keyword>
<dbReference type="PROSITE" id="PS50987">
    <property type="entry name" value="HTH_ARSR_2"/>
    <property type="match status" value="1"/>
</dbReference>
<proteinExistence type="predicted"/>
<name>A0A809RF75_9PROT</name>
<dbReference type="InterPro" id="IPR051081">
    <property type="entry name" value="HTH_MetalResp_TranReg"/>
</dbReference>
<dbReference type="SMART" id="SM00418">
    <property type="entry name" value="HTH_ARSR"/>
    <property type="match status" value="1"/>
</dbReference>
<keyword evidence="3" id="KW-0238">DNA-binding</keyword>
<dbReference type="InterPro" id="IPR011991">
    <property type="entry name" value="ArsR-like_HTH"/>
</dbReference>
<dbReference type="KEGG" id="sniv:SFSGTM_11770"/>
<keyword evidence="1" id="KW-0059">Arsenical resistance</keyword>
<dbReference type="GO" id="GO:0003700">
    <property type="term" value="F:DNA-binding transcription factor activity"/>
    <property type="evidence" value="ECO:0007669"/>
    <property type="project" value="InterPro"/>
</dbReference>
<dbReference type="GO" id="GO:0003677">
    <property type="term" value="F:DNA binding"/>
    <property type="evidence" value="ECO:0007669"/>
    <property type="project" value="UniProtKB-KW"/>
</dbReference>
<evidence type="ECO:0000256" key="3">
    <source>
        <dbReference type="ARBA" id="ARBA00023125"/>
    </source>
</evidence>
<feature type="domain" description="HTH arsR-type" evidence="5">
    <location>
        <begin position="1"/>
        <end position="97"/>
    </location>
</feature>
<evidence type="ECO:0000313" key="6">
    <source>
        <dbReference type="EMBL" id="BBP00469.1"/>
    </source>
</evidence>
<evidence type="ECO:0000313" key="7">
    <source>
        <dbReference type="Proteomes" id="UP000463939"/>
    </source>
</evidence>
<keyword evidence="7" id="KW-1185">Reference proteome</keyword>
<accession>A0A809RF75</accession>
<dbReference type="Gene3D" id="1.10.10.10">
    <property type="entry name" value="Winged helix-like DNA-binding domain superfamily/Winged helix DNA-binding domain"/>
    <property type="match status" value="1"/>
</dbReference>
<dbReference type="PRINTS" id="PR00778">
    <property type="entry name" value="HTHARSR"/>
</dbReference>
<dbReference type="PANTHER" id="PTHR33154">
    <property type="entry name" value="TRANSCRIPTIONAL REGULATOR, ARSR FAMILY"/>
    <property type="match status" value="1"/>
</dbReference>
<dbReference type="PANTHER" id="PTHR33154:SF18">
    <property type="entry name" value="ARSENICAL RESISTANCE OPERON REPRESSOR"/>
    <property type="match status" value="1"/>
</dbReference>
<dbReference type="GO" id="GO:0046685">
    <property type="term" value="P:response to arsenic-containing substance"/>
    <property type="evidence" value="ECO:0007669"/>
    <property type="project" value="UniProtKB-KW"/>
</dbReference>
<dbReference type="NCBIfam" id="NF033788">
    <property type="entry name" value="HTH_metalloreg"/>
    <property type="match status" value="1"/>
</dbReference>
<evidence type="ECO:0000256" key="2">
    <source>
        <dbReference type="ARBA" id="ARBA00023015"/>
    </source>
</evidence>
<dbReference type="InterPro" id="IPR036388">
    <property type="entry name" value="WH-like_DNA-bd_sf"/>
</dbReference>
<keyword evidence="4" id="KW-0804">Transcription</keyword>
<dbReference type="Proteomes" id="UP000463939">
    <property type="component" value="Chromosome"/>
</dbReference>
<evidence type="ECO:0000256" key="1">
    <source>
        <dbReference type="ARBA" id="ARBA00022849"/>
    </source>
</evidence>
<dbReference type="RefSeq" id="WP_162084399.1">
    <property type="nucleotide sequence ID" value="NZ_AP021881.1"/>
</dbReference>
<dbReference type="InterPro" id="IPR036390">
    <property type="entry name" value="WH_DNA-bd_sf"/>
</dbReference>
<dbReference type="SUPFAM" id="SSF46785">
    <property type="entry name" value="Winged helix' DNA-binding domain"/>
    <property type="match status" value="1"/>
</dbReference>
<evidence type="ECO:0000259" key="5">
    <source>
        <dbReference type="PROSITE" id="PS50987"/>
    </source>
</evidence>
<organism evidence="6 7">
    <name type="scientific">Sulfuriferula nivalis</name>
    <dbReference type="NCBI Taxonomy" id="2675298"/>
    <lineage>
        <taxon>Bacteria</taxon>
        <taxon>Pseudomonadati</taxon>
        <taxon>Pseudomonadota</taxon>
        <taxon>Betaproteobacteria</taxon>
        <taxon>Nitrosomonadales</taxon>
        <taxon>Sulfuricellaceae</taxon>
        <taxon>Sulfuriferula</taxon>
    </lineage>
</organism>
<gene>
    <name evidence="6" type="ORF">SFSGTM_11770</name>
</gene>
<reference evidence="7" key="1">
    <citation type="submission" date="2019-11" db="EMBL/GenBank/DDBJ databases">
        <title>Isolation and characterization of a novel species in the genus Sulfuriferula.</title>
        <authorList>
            <person name="Mochizuki J."/>
            <person name="Kojima H."/>
            <person name="Fukui M."/>
        </authorList>
    </citation>
    <scope>NUCLEOTIDE SEQUENCE [LARGE SCALE GENOMIC DNA]</scope>
    <source>
        <strain evidence="7">SGTM</strain>
    </source>
</reference>
<sequence>MYLEADFFDALADDTRRRMLALITREGELCVCELHYALDVLQPKVSRHLAILRDAGVLSMRRDGTWIFYRINSALPAWALTILDTMNPVWQSMPNCQQDHQRLMVMINRPVRCCG</sequence>
<dbReference type="CDD" id="cd00090">
    <property type="entry name" value="HTH_ARSR"/>
    <property type="match status" value="1"/>
</dbReference>
<dbReference type="AlphaFoldDB" id="A0A809RF75"/>
<dbReference type="Pfam" id="PF01022">
    <property type="entry name" value="HTH_5"/>
    <property type="match status" value="1"/>
</dbReference>